<gene>
    <name evidence="2" type="ORF">BST92_12985</name>
</gene>
<proteinExistence type="predicted"/>
<dbReference type="RefSeq" id="WP_105071840.1">
    <property type="nucleotide sequence ID" value="NZ_MTPW01000001.1"/>
</dbReference>
<dbReference type="EMBL" id="MTPW01000001">
    <property type="protein sequence ID" value="PQJ32776.1"/>
    <property type="molecule type" value="Genomic_DNA"/>
</dbReference>
<evidence type="ECO:0000313" key="2">
    <source>
        <dbReference type="EMBL" id="PQJ32776.1"/>
    </source>
</evidence>
<comment type="caution">
    <text evidence="2">The sequence shown here is derived from an EMBL/GenBank/DDBJ whole genome shotgun (WGS) entry which is preliminary data.</text>
</comment>
<evidence type="ECO:0000256" key="1">
    <source>
        <dbReference type="SAM" id="Phobius"/>
    </source>
</evidence>
<feature type="transmembrane region" description="Helical" evidence="1">
    <location>
        <begin position="47"/>
        <end position="64"/>
    </location>
</feature>
<reference evidence="2 3" key="1">
    <citation type="submission" date="2017-01" db="EMBL/GenBank/DDBJ databases">
        <title>Trade-off between light-utilization and light-protection in marine flavobacteria.</title>
        <authorList>
            <person name="Kumagai Y."/>
            <person name="Yoshizawa S."/>
            <person name="Kogure K."/>
            <person name="Iwasaki W."/>
        </authorList>
    </citation>
    <scope>NUCLEOTIDE SEQUENCE [LARGE SCALE GENOMIC DNA]</scope>
    <source>
        <strain evidence="2 3">KCTC 32109</strain>
    </source>
</reference>
<keyword evidence="3" id="KW-1185">Reference proteome</keyword>
<feature type="transmembrane region" description="Helical" evidence="1">
    <location>
        <begin position="7"/>
        <end position="27"/>
    </location>
</feature>
<protein>
    <submittedName>
        <fullName evidence="2">Uncharacterized protein</fullName>
    </submittedName>
</protein>
<keyword evidence="1" id="KW-0472">Membrane</keyword>
<evidence type="ECO:0000313" key="3">
    <source>
        <dbReference type="Proteomes" id="UP000239747"/>
    </source>
</evidence>
<dbReference type="AlphaFoldDB" id="A0A2S7UCU9"/>
<sequence>MRVERLVSYLLFGITVVLIIAAVYNPIDTMEYIEKDTYFKEAHREALFIYAAFVSIPGFMLLLWSDKNNSFIANLCWLILASAVIICSAILYLTYFVNPYDMGFDDYTIYSWYIAYALIALIILNIIYLVAKLFKVGKDQTISK</sequence>
<keyword evidence="1" id="KW-1133">Transmembrane helix</keyword>
<dbReference type="OrthoDB" id="1145061at2"/>
<keyword evidence="1" id="KW-0812">Transmembrane</keyword>
<name>A0A2S7UCU9_9FLAO</name>
<dbReference type="Proteomes" id="UP000239747">
    <property type="component" value="Unassembled WGS sequence"/>
</dbReference>
<accession>A0A2S7UCU9</accession>
<feature type="transmembrane region" description="Helical" evidence="1">
    <location>
        <begin position="109"/>
        <end position="131"/>
    </location>
</feature>
<organism evidence="2 3">
    <name type="scientific">Nonlabens arenilitoris</name>
    <dbReference type="NCBI Taxonomy" id="1217969"/>
    <lineage>
        <taxon>Bacteria</taxon>
        <taxon>Pseudomonadati</taxon>
        <taxon>Bacteroidota</taxon>
        <taxon>Flavobacteriia</taxon>
        <taxon>Flavobacteriales</taxon>
        <taxon>Flavobacteriaceae</taxon>
        <taxon>Nonlabens</taxon>
    </lineage>
</organism>
<feature type="transmembrane region" description="Helical" evidence="1">
    <location>
        <begin position="71"/>
        <end position="97"/>
    </location>
</feature>